<dbReference type="EMBL" id="WNCR01000005">
    <property type="protein sequence ID" value="MTU30006.1"/>
    <property type="molecule type" value="Genomic_DNA"/>
</dbReference>
<proteinExistence type="predicted"/>
<name>A0A414Y0Z7_9BACT</name>
<dbReference type="Gene3D" id="2.120.10.30">
    <property type="entry name" value="TolB, C-terminal domain"/>
    <property type="match status" value="1"/>
</dbReference>
<gene>
    <name evidence="2" type="ORF">DW191_00915</name>
    <name evidence="1" type="ORF">GMD66_12460</name>
</gene>
<evidence type="ECO:0000313" key="4">
    <source>
        <dbReference type="Proteomes" id="UP000437446"/>
    </source>
</evidence>
<protein>
    <submittedName>
        <fullName evidence="2">6-bladed beta-propeller</fullName>
    </submittedName>
</protein>
<evidence type="ECO:0000313" key="1">
    <source>
        <dbReference type="EMBL" id="MTU30006.1"/>
    </source>
</evidence>
<evidence type="ECO:0000313" key="3">
    <source>
        <dbReference type="Proteomes" id="UP000283732"/>
    </source>
</evidence>
<dbReference type="Pfam" id="PF17170">
    <property type="entry name" value="DUF5128"/>
    <property type="match status" value="1"/>
</dbReference>
<dbReference type="Proteomes" id="UP000283732">
    <property type="component" value="Unassembled WGS sequence"/>
</dbReference>
<comment type="caution">
    <text evidence="2">The sequence shown here is derived from an EMBL/GenBank/DDBJ whole genome shotgun (WGS) entry which is preliminary data.</text>
</comment>
<sequence>MKIANYIYTLIILFILVCCNKNNGATSFERITLKNEYVDLSKYLDFEFIPLETTKDNLIGIISNIKMTNDRIFIFDSYKANALFVFDKKGKYITQIGSPGMGPGEFAYLAGFDIDIINNNIIIYDFKRKFMYYDLDTYELISEKNLDISCCDFMALPQGKYAFFHTNGFECLGKQKNNYVLITDTLFNPINAYYKAEFTTPIVSRNSSSNFYKLDNYYYIYNHLLPYVYKITDRAFEPIYELFLESYQFPTMDFLKKETKGKSDYTKTIDNHDFISSFGLYETKDFLWIPFHKSNMPPCTGFYDKKEKKGYILSLSDYFKSINLGVLPFAKGNTDECLICEIKFDEDKKTTIKNKVLKDAIENKSPDDNPILCLIKAKQ</sequence>
<evidence type="ECO:0000313" key="2">
    <source>
        <dbReference type="EMBL" id="RHH79736.1"/>
    </source>
</evidence>
<reference evidence="1 4" key="2">
    <citation type="journal article" date="2019" name="Nat. Med.">
        <title>A library of human gut bacterial isolates paired with longitudinal multiomics data enables mechanistic microbiome research.</title>
        <authorList>
            <person name="Poyet M."/>
            <person name="Groussin M."/>
            <person name="Gibbons S.M."/>
            <person name="Avila-Pacheco J."/>
            <person name="Jiang X."/>
            <person name="Kearney S.M."/>
            <person name="Perrotta A.R."/>
            <person name="Berdy B."/>
            <person name="Zhao S."/>
            <person name="Lieberman T.D."/>
            <person name="Swanson P.K."/>
            <person name="Smith M."/>
            <person name="Roesemann S."/>
            <person name="Alexander J.E."/>
            <person name="Rich S.A."/>
            <person name="Livny J."/>
            <person name="Vlamakis H."/>
            <person name="Clish C."/>
            <person name="Bullock K."/>
            <person name="Deik A."/>
            <person name="Scott J."/>
            <person name="Pierce K.A."/>
            <person name="Xavier R.J."/>
            <person name="Alm E.J."/>
        </authorList>
    </citation>
    <scope>NUCLEOTIDE SEQUENCE [LARGE SCALE GENOMIC DNA]</scope>
    <source>
        <strain evidence="1 4">BIOML-A25</strain>
    </source>
</reference>
<organism evidence="2 3">
    <name type="scientific">Parabacteroides merdae</name>
    <dbReference type="NCBI Taxonomy" id="46503"/>
    <lineage>
        <taxon>Bacteria</taxon>
        <taxon>Pseudomonadati</taxon>
        <taxon>Bacteroidota</taxon>
        <taxon>Bacteroidia</taxon>
        <taxon>Bacteroidales</taxon>
        <taxon>Tannerellaceae</taxon>
        <taxon>Parabacteroides</taxon>
    </lineage>
</organism>
<accession>A0A414Y0Z7</accession>
<dbReference type="InterPro" id="IPR011042">
    <property type="entry name" value="6-blade_b-propeller_TolB-like"/>
</dbReference>
<dbReference type="EMBL" id="QRKC01000001">
    <property type="protein sequence ID" value="RHH79736.1"/>
    <property type="molecule type" value="Genomic_DNA"/>
</dbReference>
<dbReference type="Proteomes" id="UP000437446">
    <property type="component" value="Unassembled WGS sequence"/>
</dbReference>
<reference evidence="2 3" key="1">
    <citation type="submission" date="2018-08" db="EMBL/GenBank/DDBJ databases">
        <title>A genome reference for cultivated species of the human gut microbiota.</title>
        <authorList>
            <person name="Zou Y."/>
            <person name="Xue W."/>
            <person name="Luo G."/>
        </authorList>
    </citation>
    <scope>NUCLEOTIDE SEQUENCE [LARGE SCALE GENOMIC DNA]</scope>
    <source>
        <strain evidence="2 3">AM16-50</strain>
    </source>
</reference>
<dbReference type="AlphaFoldDB" id="A0A414Y0Z7"/>
<dbReference type="RefSeq" id="WP_122290891.1">
    <property type="nucleotide sequence ID" value="NZ_JBCHEI010000004.1"/>
</dbReference>